<dbReference type="InterPro" id="IPR050833">
    <property type="entry name" value="Poly_Biosynth_Transport"/>
</dbReference>
<dbReference type="PANTHER" id="PTHR30250">
    <property type="entry name" value="PST FAMILY PREDICTED COLANIC ACID TRANSPORTER"/>
    <property type="match status" value="1"/>
</dbReference>
<dbReference type="EMBL" id="CP102382">
    <property type="protein sequence ID" value="UUV20940.1"/>
    <property type="molecule type" value="Genomic_DNA"/>
</dbReference>
<dbReference type="RefSeq" id="WP_257498856.1">
    <property type="nucleotide sequence ID" value="NZ_CP102382.1"/>
</dbReference>
<evidence type="ECO:0000313" key="12">
    <source>
        <dbReference type="Proteomes" id="UP001317001"/>
    </source>
</evidence>
<dbReference type="Pfam" id="PF03023">
    <property type="entry name" value="MurJ"/>
    <property type="match status" value="1"/>
</dbReference>
<feature type="transmembrane region" description="Helical" evidence="10">
    <location>
        <begin position="184"/>
        <end position="203"/>
    </location>
</feature>
<evidence type="ECO:0000256" key="3">
    <source>
        <dbReference type="ARBA" id="ARBA00022692"/>
    </source>
</evidence>
<evidence type="ECO:0000256" key="7">
    <source>
        <dbReference type="ARBA" id="ARBA00023136"/>
    </source>
</evidence>
<keyword evidence="12" id="KW-1185">Reference proteome</keyword>
<protein>
    <submittedName>
        <fullName evidence="11">Oligosaccharide flippase family protein</fullName>
    </submittedName>
</protein>
<feature type="transmembrane region" description="Helical" evidence="10">
    <location>
        <begin position="306"/>
        <end position="334"/>
    </location>
</feature>
<accession>A0ABY5NQX1</accession>
<keyword evidence="5" id="KW-0573">Peptidoglycan synthesis</keyword>
<dbReference type="Proteomes" id="UP001317001">
    <property type="component" value="Chromosome"/>
</dbReference>
<feature type="transmembrane region" description="Helical" evidence="10">
    <location>
        <begin position="340"/>
        <end position="362"/>
    </location>
</feature>
<evidence type="ECO:0000256" key="9">
    <source>
        <dbReference type="ARBA" id="ARBA00061532"/>
    </source>
</evidence>
<feature type="transmembrane region" description="Helical" evidence="10">
    <location>
        <begin position="125"/>
        <end position="148"/>
    </location>
</feature>
<comment type="subcellular location">
    <subcellularLocation>
        <location evidence="1">Cell membrane</location>
        <topology evidence="1">Multi-pass membrane protein</topology>
    </subcellularLocation>
</comment>
<dbReference type="PANTHER" id="PTHR30250:SF11">
    <property type="entry name" value="O-ANTIGEN TRANSPORTER-RELATED"/>
    <property type="match status" value="1"/>
</dbReference>
<evidence type="ECO:0000256" key="5">
    <source>
        <dbReference type="ARBA" id="ARBA00022984"/>
    </source>
</evidence>
<name>A0ABY5NQX1_9FLAO</name>
<evidence type="ECO:0000256" key="6">
    <source>
        <dbReference type="ARBA" id="ARBA00022989"/>
    </source>
</evidence>
<evidence type="ECO:0000313" key="11">
    <source>
        <dbReference type="EMBL" id="UUV20940.1"/>
    </source>
</evidence>
<feature type="transmembrane region" description="Helical" evidence="10">
    <location>
        <begin position="257"/>
        <end position="278"/>
    </location>
</feature>
<feature type="transmembrane region" description="Helical" evidence="10">
    <location>
        <begin position="369"/>
        <end position="389"/>
    </location>
</feature>
<feature type="transmembrane region" description="Helical" evidence="10">
    <location>
        <begin position="160"/>
        <end position="178"/>
    </location>
</feature>
<evidence type="ECO:0000256" key="10">
    <source>
        <dbReference type="SAM" id="Phobius"/>
    </source>
</evidence>
<gene>
    <name evidence="11" type="ORF">NPX36_11520</name>
</gene>
<feature type="transmembrane region" description="Helical" evidence="10">
    <location>
        <begin position="428"/>
        <end position="447"/>
    </location>
</feature>
<evidence type="ECO:0000256" key="1">
    <source>
        <dbReference type="ARBA" id="ARBA00004651"/>
    </source>
</evidence>
<sequence length="490" mass="55886">MKNSNTHYKTLFKATSLFGIVEVIRMLLKVVANIGASYFLGAANFGLVGLIENTTQLISSITNFGINFTGIREVAGFKDKNSLAFHKTLKIINLFCLFSGILAAAISILGAYYLSFLTFDSYQYYFWFVLLSIYFVCTSGTQSKIIFLEGSQNFKKLIRINILVNIVNTLIILVAYYYFKVNGIVIAMVVNAFITYLLYYKFSGVQRVSVTVTNKEIKAQFKKLMQSGGLLSVNVVLGFLSLYIIRLYLKEIDLTVLSYYNAGLIILVSYLGIIFIAISKFFFPKLTQVIEEEGDFNLLINNQFEICLLLILPAILVLYLLGEFIIGILFSAAFKPVYQILIFGLAAIIFKGFNYSTGYLFLSNKNWKQYFYINAVSDFLNVILTIWLYHKMQLFGIGLALLVNYFLGAVYCYFYIRKKYAFSLTKANQLFLLFAVCAAALIIVCFYTLNRQYFDIIALLFVIISLIYSIKRLDEYLLDSKILNKIKALF</sequence>
<feature type="transmembrane region" description="Helical" evidence="10">
    <location>
        <begin position="453"/>
        <end position="470"/>
    </location>
</feature>
<proteinExistence type="inferred from homology"/>
<comment type="similarity">
    <text evidence="9">Belongs to the MurJ/MviN family.</text>
</comment>
<comment type="function">
    <text evidence="8">Involved in peptidoglycan biosynthesis. Transports lipid-linked peptidoglycan precursors from the inner to the outer leaflet of the cytoplasmic membrane.</text>
</comment>
<keyword evidence="3 10" id="KW-0812">Transmembrane</keyword>
<keyword evidence="6 10" id="KW-1133">Transmembrane helix</keyword>
<feature type="transmembrane region" description="Helical" evidence="10">
    <location>
        <begin position="91"/>
        <end position="113"/>
    </location>
</feature>
<dbReference type="InterPro" id="IPR004268">
    <property type="entry name" value="MurJ"/>
</dbReference>
<keyword evidence="4" id="KW-0133">Cell shape</keyword>
<feature type="transmembrane region" description="Helical" evidence="10">
    <location>
        <begin position="395"/>
        <end position="416"/>
    </location>
</feature>
<evidence type="ECO:0000256" key="4">
    <source>
        <dbReference type="ARBA" id="ARBA00022960"/>
    </source>
</evidence>
<evidence type="ECO:0000256" key="8">
    <source>
        <dbReference type="ARBA" id="ARBA00060041"/>
    </source>
</evidence>
<organism evidence="11 12">
    <name type="scientific">Paenimyroides aestuarii</name>
    <dbReference type="NCBI Taxonomy" id="2968490"/>
    <lineage>
        <taxon>Bacteria</taxon>
        <taxon>Pseudomonadati</taxon>
        <taxon>Bacteroidota</taxon>
        <taxon>Flavobacteriia</taxon>
        <taxon>Flavobacteriales</taxon>
        <taxon>Flavobacteriaceae</taxon>
        <taxon>Paenimyroides</taxon>
    </lineage>
</organism>
<keyword evidence="2" id="KW-1003">Cell membrane</keyword>
<reference evidence="11 12" key="1">
    <citation type="submission" date="2022-08" db="EMBL/GenBank/DDBJ databases">
        <title>Myroides zhujiangensis sp. nov., a novel bacterium isolated from sediment in the Pearl River Estuary.</title>
        <authorList>
            <person name="Cui L."/>
        </authorList>
    </citation>
    <scope>NUCLEOTIDE SEQUENCE [LARGE SCALE GENOMIC DNA]</scope>
    <source>
        <strain evidence="11 12">SCSIO 72103</strain>
    </source>
</reference>
<keyword evidence="7 10" id="KW-0472">Membrane</keyword>
<feature type="transmembrane region" description="Helical" evidence="10">
    <location>
        <begin position="224"/>
        <end position="245"/>
    </location>
</feature>
<evidence type="ECO:0000256" key="2">
    <source>
        <dbReference type="ARBA" id="ARBA00022475"/>
    </source>
</evidence>